<accession>A0A5C4JHI6</accession>
<dbReference type="AlphaFoldDB" id="A0A5C4JHI6"/>
<keyword evidence="3" id="KW-1185">Reference proteome</keyword>
<feature type="compositionally biased region" description="Acidic residues" evidence="1">
    <location>
        <begin position="47"/>
        <end position="60"/>
    </location>
</feature>
<feature type="compositionally biased region" description="Polar residues" evidence="1">
    <location>
        <begin position="143"/>
        <end position="154"/>
    </location>
</feature>
<evidence type="ECO:0000313" key="3">
    <source>
        <dbReference type="Proteomes" id="UP000309174"/>
    </source>
</evidence>
<feature type="compositionally biased region" description="Basic and acidic residues" evidence="1">
    <location>
        <begin position="28"/>
        <end position="46"/>
    </location>
</feature>
<comment type="caution">
    <text evidence="2">The sequence shown here is derived from an EMBL/GenBank/DDBJ whole genome shotgun (WGS) entry which is preliminary data.</text>
</comment>
<feature type="compositionally biased region" description="Basic and acidic residues" evidence="1">
    <location>
        <begin position="104"/>
        <end position="123"/>
    </location>
</feature>
<sequence>MEPQEAAQAPETPGTEARDDTEPSPETAEERPDEIPDGTGEDRGTNSEDEPESPESEENDPDRFAGLPTRAALDPAGAGELTRERGAPLTPINENQDLSEPEDAEKLRHILRRNRENPDDAEKNLNNLTSNMDELLERPPSGNPISTQDTSNRGGQLHGDQQPGVQGGSVFYATVAIAMVTWKLHEKLSGRIRERVGRDDDSDR</sequence>
<proteinExistence type="predicted"/>
<organism evidence="2 3">
    <name type="scientific">Actinomadura soli</name>
    <dbReference type="NCBI Taxonomy" id="2508997"/>
    <lineage>
        <taxon>Bacteria</taxon>
        <taxon>Bacillati</taxon>
        <taxon>Actinomycetota</taxon>
        <taxon>Actinomycetes</taxon>
        <taxon>Streptosporangiales</taxon>
        <taxon>Thermomonosporaceae</taxon>
        <taxon>Actinomadura</taxon>
    </lineage>
</organism>
<dbReference type="RefSeq" id="WP_138644820.1">
    <property type="nucleotide sequence ID" value="NZ_VCKW01000038.1"/>
</dbReference>
<evidence type="ECO:0000313" key="2">
    <source>
        <dbReference type="EMBL" id="TMR03684.1"/>
    </source>
</evidence>
<evidence type="ECO:0000256" key="1">
    <source>
        <dbReference type="SAM" id="MobiDB-lite"/>
    </source>
</evidence>
<dbReference type="Proteomes" id="UP000309174">
    <property type="component" value="Unassembled WGS sequence"/>
</dbReference>
<dbReference type="OrthoDB" id="3480603at2"/>
<name>A0A5C4JHI6_9ACTN</name>
<protein>
    <submittedName>
        <fullName evidence="2">Uncharacterized protein</fullName>
    </submittedName>
</protein>
<feature type="region of interest" description="Disordered" evidence="1">
    <location>
        <begin position="1"/>
        <end position="167"/>
    </location>
</feature>
<reference evidence="2 3" key="1">
    <citation type="submission" date="2019-05" db="EMBL/GenBank/DDBJ databases">
        <title>Draft genome sequence of Actinomadura sp. 14C53.</title>
        <authorList>
            <person name="Saricaoglu S."/>
            <person name="Isik K."/>
        </authorList>
    </citation>
    <scope>NUCLEOTIDE SEQUENCE [LARGE SCALE GENOMIC DNA]</scope>
    <source>
        <strain evidence="2 3">14C53</strain>
    </source>
</reference>
<gene>
    <name evidence="2" type="ORF">ETD83_10165</name>
</gene>
<dbReference type="EMBL" id="VCKW01000038">
    <property type="protein sequence ID" value="TMR03684.1"/>
    <property type="molecule type" value="Genomic_DNA"/>
</dbReference>